<dbReference type="GO" id="GO:0015627">
    <property type="term" value="C:type II protein secretion system complex"/>
    <property type="evidence" value="ECO:0007669"/>
    <property type="project" value="TreeGrafter"/>
</dbReference>
<dbReference type="InterPro" id="IPR004846">
    <property type="entry name" value="T2SS/T3SS_dom"/>
</dbReference>
<proteinExistence type="inferred from homology"/>
<evidence type="ECO:0000256" key="1">
    <source>
        <dbReference type="RuleBase" id="RU004003"/>
    </source>
</evidence>
<dbReference type="RefSeq" id="WP_077424116.1">
    <property type="nucleotide sequence ID" value="NZ_MLHQ01000017.1"/>
</dbReference>
<reference evidence="4 5" key="1">
    <citation type="submission" date="2016-10" db="EMBL/GenBank/DDBJ databases">
        <title>Rodentibacter gen. nov. and new species.</title>
        <authorList>
            <person name="Christensen H."/>
        </authorList>
    </citation>
    <scope>NUCLEOTIDE SEQUENCE [LARGE SCALE GENOMIC DNA]</scope>
    <source>
        <strain evidence="4 5">Ac151</strain>
    </source>
</reference>
<dbReference type="GO" id="GO:0009306">
    <property type="term" value="P:protein secretion"/>
    <property type="evidence" value="ECO:0007669"/>
    <property type="project" value="InterPro"/>
</dbReference>
<dbReference type="InterPro" id="IPR050810">
    <property type="entry name" value="Bact_Secretion_Sys_Channel"/>
</dbReference>
<dbReference type="OrthoDB" id="8981785at2"/>
<dbReference type="Proteomes" id="UP000188602">
    <property type="component" value="Unassembled WGS sequence"/>
</dbReference>
<dbReference type="PRINTS" id="PR00811">
    <property type="entry name" value="BCTERIALGSPD"/>
</dbReference>
<keyword evidence="2" id="KW-0732">Signal</keyword>
<dbReference type="Pfam" id="PF00263">
    <property type="entry name" value="Secretin"/>
    <property type="match status" value="1"/>
</dbReference>
<comment type="caution">
    <text evidence="4">The sequence shown here is derived from an EMBL/GenBank/DDBJ whole genome shotgun (WGS) entry which is preliminary data.</text>
</comment>
<feature type="chain" id="PRO_5013273982" description="Type II/III secretion system secretin-like domain-containing protein" evidence="2">
    <location>
        <begin position="20"/>
        <end position="408"/>
    </location>
</feature>
<evidence type="ECO:0000259" key="3">
    <source>
        <dbReference type="Pfam" id="PF00263"/>
    </source>
</evidence>
<dbReference type="STRING" id="1907939.BKL49_07430"/>
<feature type="signal peptide" evidence="2">
    <location>
        <begin position="1"/>
        <end position="19"/>
    </location>
</feature>
<dbReference type="AlphaFoldDB" id="A0A1V3JNL0"/>
<organism evidence="4 5">
    <name type="scientific">Rodentibacter myodis</name>
    <dbReference type="NCBI Taxonomy" id="1907939"/>
    <lineage>
        <taxon>Bacteria</taxon>
        <taxon>Pseudomonadati</taxon>
        <taxon>Pseudomonadota</taxon>
        <taxon>Gammaproteobacteria</taxon>
        <taxon>Pasteurellales</taxon>
        <taxon>Pasteurellaceae</taxon>
        <taxon>Rodentibacter</taxon>
    </lineage>
</organism>
<evidence type="ECO:0000313" key="4">
    <source>
        <dbReference type="EMBL" id="OOF58371.1"/>
    </source>
</evidence>
<evidence type="ECO:0000313" key="5">
    <source>
        <dbReference type="Proteomes" id="UP000188602"/>
    </source>
</evidence>
<evidence type="ECO:0000256" key="2">
    <source>
        <dbReference type="SAM" id="SignalP"/>
    </source>
</evidence>
<protein>
    <recommendedName>
        <fullName evidence="3">Type II/III secretion system secretin-like domain-containing protein</fullName>
    </recommendedName>
</protein>
<comment type="similarity">
    <text evidence="1">Belongs to the bacterial secretin family.</text>
</comment>
<dbReference type="PANTHER" id="PTHR30332:SF17">
    <property type="entry name" value="TYPE IV PILIATION SYSTEM PROTEIN DR_0774-RELATED"/>
    <property type="match status" value="1"/>
</dbReference>
<dbReference type="InterPro" id="IPR001775">
    <property type="entry name" value="GspD/PilQ"/>
</dbReference>
<accession>A0A1V3JNL0</accession>
<dbReference type="EMBL" id="MLHQ01000017">
    <property type="protein sequence ID" value="OOF58371.1"/>
    <property type="molecule type" value="Genomic_DNA"/>
</dbReference>
<keyword evidence="5" id="KW-1185">Reference proteome</keyword>
<gene>
    <name evidence="4" type="ORF">BKL49_07430</name>
</gene>
<feature type="domain" description="Type II/III secretion system secretin-like" evidence="3">
    <location>
        <begin position="234"/>
        <end position="357"/>
    </location>
</feature>
<name>A0A1V3JNL0_9PAST</name>
<dbReference type="PANTHER" id="PTHR30332">
    <property type="entry name" value="PROBABLE GENERAL SECRETION PATHWAY PROTEIN D"/>
    <property type="match status" value="1"/>
</dbReference>
<sequence>MKTKIILLFTLCFAFWAKADTLKVDDLELKKAIGMIYEEFLNRPYMLDPNVLELNKKVSFYLTDNVNKEEFFNRYFNNMNIKVYKKNGVDYLKYVDPIIKIKGHSFVYKPRFRGVEYLSDNIRELVTSSSEVNENQRFKGSINSKGDVLVVHADQETINKVKKVLPQLDIKPAQVVVTARILEVKKGDNHQSGLNILANILKSKLSLNFSIGNTSDNLISLKTSDVNALFSIFDTESRFNVISSPVIRVLDSESGSFVVGSDVPVLGAESYQDGVRTRSIDYRSSGVIFNIKPTITDNGVKVNVRSELSNFARTETGVNDTPTLLKRLVDSTVYVNDGSLVILGGLSEEKTDKNDQSAFGLPSWIFGKSKKFEKSDILLLMHTRIVNDNKNEVNLDHLMRKFDKNNLF</sequence>